<feature type="signal peptide" evidence="2">
    <location>
        <begin position="1"/>
        <end position="18"/>
    </location>
</feature>
<organism evidence="3 4">
    <name type="scientific">Lomentospora prolificans</name>
    <dbReference type="NCBI Taxonomy" id="41688"/>
    <lineage>
        <taxon>Eukaryota</taxon>
        <taxon>Fungi</taxon>
        <taxon>Dikarya</taxon>
        <taxon>Ascomycota</taxon>
        <taxon>Pezizomycotina</taxon>
        <taxon>Sordariomycetes</taxon>
        <taxon>Hypocreomycetidae</taxon>
        <taxon>Microascales</taxon>
        <taxon>Microascaceae</taxon>
        <taxon>Lomentospora</taxon>
    </lineage>
</organism>
<evidence type="ECO:0008006" key="5">
    <source>
        <dbReference type="Google" id="ProtNLM"/>
    </source>
</evidence>
<comment type="caution">
    <text evidence="3">The sequence shown here is derived from an EMBL/GenBank/DDBJ whole genome shotgun (WGS) entry which is preliminary data.</text>
</comment>
<name>A0A2N3NJB8_9PEZI</name>
<dbReference type="VEuPathDB" id="FungiDB:jhhlp_000757"/>
<evidence type="ECO:0000313" key="4">
    <source>
        <dbReference type="Proteomes" id="UP000233524"/>
    </source>
</evidence>
<gene>
    <name evidence="3" type="ORF">jhhlp_000757</name>
</gene>
<protein>
    <recommendedName>
        <fullName evidence="5">Ig-like domain-containing protein</fullName>
    </recommendedName>
</protein>
<proteinExistence type="predicted"/>
<reference evidence="3 4" key="1">
    <citation type="journal article" date="2017" name="G3 (Bethesda)">
        <title>First Draft Genome Sequence of the Pathogenic Fungus Lomentospora prolificans (Formerly Scedosporium prolificans).</title>
        <authorList>
            <person name="Luo R."/>
            <person name="Zimin A."/>
            <person name="Workman R."/>
            <person name="Fan Y."/>
            <person name="Pertea G."/>
            <person name="Grossman N."/>
            <person name="Wear M.P."/>
            <person name="Jia B."/>
            <person name="Miller H."/>
            <person name="Casadevall A."/>
            <person name="Timp W."/>
            <person name="Zhang S.X."/>
            <person name="Salzberg S.L."/>
        </authorList>
    </citation>
    <scope>NUCLEOTIDE SEQUENCE [LARGE SCALE GENOMIC DNA]</scope>
    <source>
        <strain evidence="3 4">JHH-5317</strain>
    </source>
</reference>
<accession>A0A2N3NJB8</accession>
<sequence length="336" mass="37160">MMRFSLLAALSLAGLTMARQSSVSGQIKTMQVQTVNGTVEYSTFCQKCPYTICTHLEVPSSGTDYDLTCWTYGDLVGDSQLWLKTSTGCYVSEYDLVEYEGEIREDLAACGPVPKEITEQPAQVRYLTECKWGYSAGAESVTYYGRDRDLTLLCWAEGGNVIPNTYWYKTTDNCYVSGSGLWEAPDQSKLENCGPSFGPQVQKPPNIPVDKPTRASEEEQPAEDSTLAKRWLAEALIGEEYSYCRTCPSAVNTTCETVKTYEYNQTVITQCVAGNKEGRWMLTTDWCYVNATEFWNPPGDNEWGRRLLGSVASAASGGRAAGLMPQWVVVTSIVVS</sequence>
<dbReference type="OrthoDB" id="5358886at2759"/>
<feature type="chain" id="PRO_5014884908" description="Ig-like domain-containing protein" evidence="2">
    <location>
        <begin position="19"/>
        <end position="336"/>
    </location>
</feature>
<keyword evidence="2" id="KW-0732">Signal</keyword>
<dbReference type="AlphaFoldDB" id="A0A2N3NJB8"/>
<keyword evidence="4" id="KW-1185">Reference proteome</keyword>
<dbReference type="Proteomes" id="UP000233524">
    <property type="component" value="Unassembled WGS sequence"/>
</dbReference>
<dbReference type="InParanoid" id="A0A2N3NJB8"/>
<dbReference type="EMBL" id="NLAX01000003">
    <property type="protein sequence ID" value="PKS12549.1"/>
    <property type="molecule type" value="Genomic_DNA"/>
</dbReference>
<feature type="region of interest" description="Disordered" evidence="1">
    <location>
        <begin position="193"/>
        <end position="226"/>
    </location>
</feature>
<evidence type="ECO:0000313" key="3">
    <source>
        <dbReference type="EMBL" id="PKS12549.1"/>
    </source>
</evidence>
<evidence type="ECO:0000256" key="1">
    <source>
        <dbReference type="SAM" id="MobiDB-lite"/>
    </source>
</evidence>
<evidence type="ECO:0000256" key="2">
    <source>
        <dbReference type="SAM" id="SignalP"/>
    </source>
</evidence>